<keyword evidence="4" id="KW-1185">Reference proteome</keyword>
<organism evidence="3 4">
    <name type="scientific">Mesorhizobium helmanticense</name>
    <dbReference type="NCBI Taxonomy" id="1776423"/>
    <lineage>
        <taxon>Bacteria</taxon>
        <taxon>Pseudomonadati</taxon>
        <taxon>Pseudomonadota</taxon>
        <taxon>Alphaproteobacteria</taxon>
        <taxon>Hyphomicrobiales</taxon>
        <taxon>Phyllobacteriaceae</taxon>
        <taxon>Mesorhizobium</taxon>
    </lineage>
</organism>
<evidence type="ECO:0000313" key="4">
    <source>
        <dbReference type="Proteomes" id="UP000240259"/>
    </source>
</evidence>
<dbReference type="GO" id="GO:0003700">
    <property type="term" value="F:DNA-binding transcription factor activity"/>
    <property type="evidence" value="ECO:0007669"/>
    <property type="project" value="TreeGrafter"/>
</dbReference>
<reference evidence="3 4" key="1">
    <citation type="submission" date="2018-03" db="EMBL/GenBank/DDBJ databases">
        <title>Genome sequence of the symbiotic type strain Mesorhizobium helmanticense CSLC115NT isolated from Lotus corniculatus nodules.</title>
        <authorList>
            <person name="Sannazzaro A.I."/>
            <person name="Torres Tejerizo G.A."/>
            <person name="Dip D."/>
            <person name="Caballero M."/>
            <person name="Pistorio M."/>
            <person name="Estrella M.J."/>
        </authorList>
    </citation>
    <scope>NUCLEOTIDE SEQUENCE [LARGE SCALE GENOMIC DNA]</scope>
    <source>
        <strain evidence="3 4">CSLC115N</strain>
    </source>
</reference>
<feature type="domain" description="LysR substrate-binding" evidence="2">
    <location>
        <begin position="12"/>
        <end position="104"/>
    </location>
</feature>
<dbReference type="InterPro" id="IPR058163">
    <property type="entry name" value="LysR-type_TF_proteobact-type"/>
</dbReference>
<comment type="caution">
    <text evidence="3">The sequence shown here is derived from an EMBL/GenBank/DDBJ whole genome shotgun (WGS) entry which is preliminary data.</text>
</comment>
<evidence type="ECO:0000313" key="3">
    <source>
        <dbReference type="EMBL" id="PTE10873.1"/>
    </source>
</evidence>
<evidence type="ECO:0000259" key="2">
    <source>
        <dbReference type="Pfam" id="PF03466"/>
    </source>
</evidence>
<dbReference type="EMBL" id="PZJX01000018">
    <property type="protein sequence ID" value="PTE10873.1"/>
    <property type="molecule type" value="Genomic_DNA"/>
</dbReference>
<comment type="similarity">
    <text evidence="1">Belongs to the LysR transcriptional regulatory family.</text>
</comment>
<dbReference type="Pfam" id="PF03466">
    <property type="entry name" value="LysR_substrate"/>
    <property type="match status" value="1"/>
</dbReference>
<dbReference type="SUPFAM" id="SSF53850">
    <property type="entry name" value="Periplasmic binding protein-like II"/>
    <property type="match status" value="1"/>
</dbReference>
<evidence type="ECO:0000256" key="1">
    <source>
        <dbReference type="ARBA" id="ARBA00009437"/>
    </source>
</evidence>
<dbReference type="InterPro" id="IPR005119">
    <property type="entry name" value="LysR_subst-bd"/>
</dbReference>
<dbReference type="Gene3D" id="3.40.190.290">
    <property type="match status" value="1"/>
</dbReference>
<protein>
    <recommendedName>
        <fullName evidence="2">LysR substrate-binding domain-containing protein</fullName>
    </recommendedName>
</protein>
<dbReference type="Proteomes" id="UP000240259">
    <property type="component" value="Unassembled WGS sequence"/>
</dbReference>
<dbReference type="PANTHER" id="PTHR30537:SF72">
    <property type="entry name" value="LYSR FAMILY TRANSCRIPTIONAL REGULATOR"/>
    <property type="match status" value="1"/>
</dbReference>
<name>A0A2T4IZ68_9HYPH</name>
<sequence>MQFRNPRTERPFEWEFQRGKQILPVPTSGPLLLTDVNTMLQARLAGAGVAQVMSLGIGHWIASGALIDLFPDWPDETFPLFAIHPSRRHPAAKARAFLDFCAELARNGTPDGR</sequence>
<proteinExistence type="inferred from homology"/>
<accession>A0A2T4IZ68</accession>
<dbReference type="OrthoDB" id="9786526at2"/>
<dbReference type="GO" id="GO:0006351">
    <property type="term" value="P:DNA-templated transcription"/>
    <property type="evidence" value="ECO:0007669"/>
    <property type="project" value="TreeGrafter"/>
</dbReference>
<dbReference type="GO" id="GO:0043565">
    <property type="term" value="F:sequence-specific DNA binding"/>
    <property type="evidence" value="ECO:0007669"/>
    <property type="project" value="TreeGrafter"/>
</dbReference>
<dbReference type="AlphaFoldDB" id="A0A2T4IZ68"/>
<gene>
    <name evidence="3" type="ORF">C9427_07970</name>
</gene>
<dbReference type="PANTHER" id="PTHR30537">
    <property type="entry name" value="HTH-TYPE TRANSCRIPTIONAL REGULATOR"/>
    <property type="match status" value="1"/>
</dbReference>